<dbReference type="SUPFAM" id="SSF55120">
    <property type="entry name" value="Pseudouridine synthase"/>
    <property type="match status" value="1"/>
</dbReference>
<dbReference type="InterPro" id="IPR020103">
    <property type="entry name" value="PsdUridine_synth_cat_dom_sf"/>
</dbReference>
<dbReference type="GO" id="GO:0006400">
    <property type="term" value="P:tRNA modification"/>
    <property type="evidence" value="ECO:0007669"/>
    <property type="project" value="TreeGrafter"/>
</dbReference>
<reference evidence="6" key="1">
    <citation type="submission" date="2020-05" db="EMBL/GenBank/DDBJ databases">
        <authorList>
            <person name="Chiriac C."/>
            <person name="Salcher M."/>
            <person name="Ghai R."/>
            <person name="Kavagutti S V."/>
        </authorList>
    </citation>
    <scope>NUCLEOTIDE SEQUENCE</scope>
</reference>
<dbReference type="GO" id="GO:0003723">
    <property type="term" value="F:RNA binding"/>
    <property type="evidence" value="ECO:0007669"/>
    <property type="project" value="InterPro"/>
</dbReference>
<name>A0A6J6E4L4_9ZZZZ</name>
<dbReference type="NCBIfam" id="TIGR00431">
    <property type="entry name" value="TruB"/>
    <property type="match status" value="1"/>
</dbReference>
<dbReference type="PANTHER" id="PTHR13767:SF2">
    <property type="entry name" value="PSEUDOURIDYLATE SYNTHASE TRUB1"/>
    <property type="match status" value="1"/>
</dbReference>
<dbReference type="HAMAP" id="MF_01080">
    <property type="entry name" value="TruB_bact"/>
    <property type="match status" value="1"/>
</dbReference>
<dbReference type="Pfam" id="PF01509">
    <property type="entry name" value="TruB_N"/>
    <property type="match status" value="1"/>
</dbReference>
<evidence type="ECO:0000256" key="3">
    <source>
        <dbReference type="ARBA" id="ARBA00023235"/>
    </source>
</evidence>
<keyword evidence="3" id="KW-0413">Isomerase</keyword>
<sequence>MARRKPATVHGLLAIDKPAGITSHDVVDRVRRLLHERKVGHSGTLDPDATGVLLLGVGNATRLLRYLDVVPGGSVDDPVTSKTYTAEVVLGTETSTLDASGEVTATHDMSDVIARMTLESVRRVVDANLTGPIMQVPPMVSALKVDGKRLHELAREGIEVEREARPVTIHRFEVLSIAANVVRVRVECSSGTYIRTLAADLGHLLGGGAHVRELRRVAVGRFDVADCVSLDTLTEENIGQSLRPVSECVRALSIVAPDDVIRAAVAVGRVLPEAVFAASGPAPWAVVDGGDVLAVFEPFSNHKVGEGMARPAIVLSA</sequence>
<dbReference type="CDD" id="cd02573">
    <property type="entry name" value="PseudoU_synth_EcTruB"/>
    <property type="match status" value="1"/>
</dbReference>
<accession>A0A6J6E4L4</accession>
<dbReference type="Gene3D" id="3.30.2350.10">
    <property type="entry name" value="Pseudouridine synthase"/>
    <property type="match status" value="1"/>
</dbReference>
<dbReference type="GO" id="GO:1990481">
    <property type="term" value="P:mRNA pseudouridine synthesis"/>
    <property type="evidence" value="ECO:0007669"/>
    <property type="project" value="TreeGrafter"/>
</dbReference>
<gene>
    <name evidence="6" type="ORF">UFOPK1722_00387</name>
</gene>
<evidence type="ECO:0000259" key="5">
    <source>
        <dbReference type="Pfam" id="PF16198"/>
    </source>
</evidence>
<feature type="domain" description="Pseudouridine synthase II N-terminal" evidence="4">
    <location>
        <begin position="31"/>
        <end position="194"/>
    </location>
</feature>
<evidence type="ECO:0000256" key="1">
    <source>
        <dbReference type="ARBA" id="ARBA00012787"/>
    </source>
</evidence>
<dbReference type="InterPro" id="IPR032819">
    <property type="entry name" value="TruB_C"/>
</dbReference>
<dbReference type="InterPro" id="IPR014780">
    <property type="entry name" value="tRNA_psdUridine_synth_TruB"/>
</dbReference>
<keyword evidence="2" id="KW-0819">tRNA processing</keyword>
<dbReference type="EC" id="5.4.99.25" evidence="1"/>
<dbReference type="Pfam" id="PF16198">
    <property type="entry name" value="TruB_C_2"/>
    <property type="match status" value="1"/>
</dbReference>
<dbReference type="InterPro" id="IPR002501">
    <property type="entry name" value="PsdUridine_synth_N"/>
</dbReference>
<evidence type="ECO:0000256" key="2">
    <source>
        <dbReference type="ARBA" id="ARBA00022694"/>
    </source>
</evidence>
<proteinExistence type="inferred from homology"/>
<dbReference type="GO" id="GO:0160148">
    <property type="term" value="F:tRNA pseudouridine(55) synthase activity"/>
    <property type="evidence" value="ECO:0007669"/>
    <property type="project" value="UniProtKB-EC"/>
</dbReference>
<evidence type="ECO:0000313" key="6">
    <source>
        <dbReference type="EMBL" id="CAB4571137.1"/>
    </source>
</evidence>
<organism evidence="6">
    <name type="scientific">freshwater metagenome</name>
    <dbReference type="NCBI Taxonomy" id="449393"/>
    <lineage>
        <taxon>unclassified sequences</taxon>
        <taxon>metagenomes</taxon>
        <taxon>ecological metagenomes</taxon>
    </lineage>
</organism>
<dbReference type="EMBL" id="CAEZTS010000022">
    <property type="protein sequence ID" value="CAB4571137.1"/>
    <property type="molecule type" value="Genomic_DNA"/>
</dbReference>
<feature type="domain" description="tRNA pseudouridylate synthase B C-terminal" evidence="5">
    <location>
        <begin position="195"/>
        <end position="235"/>
    </location>
</feature>
<dbReference type="AlphaFoldDB" id="A0A6J6E4L4"/>
<evidence type="ECO:0000259" key="4">
    <source>
        <dbReference type="Pfam" id="PF01509"/>
    </source>
</evidence>
<protein>
    <recommendedName>
        <fullName evidence="1">tRNA pseudouridine(55) synthase</fullName>
        <ecNumber evidence="1">5.4.99.25</ecNumber>
    </recommendedName>
</protein>
<dbReference type="PANTHER" id="PTHR13767">
    <property type="entry name" value="TRNA-PSEUDOURIDINE SYNTHASE"/>
    <property type="match status" value="1"/>
</dbReference>